<reference evidence="2 3" key="1">
    <citation type="submission" date="2018-10" db="EMBL/GenBank/DDBJ databases">
        <authorList>
            <consortium name="Pathogen Informatics"/>
        </authorList>
    </citation>
    <scope>NUCLEOTIDE SEQUENCE [LARGE SCALE GENOMIC DNA]</scope>
</reference>
<name>A0A0R3U3D2_MESCO</name>
<keyword evidence="3" id="KW-1185">Reference proteome</keyword>
<dbReference type="WBParaSite" id="MCU_005114-RA">
    <property type="protein sequence ID" value="MCU_005114-RA"/>
    <property type="gene ID" value="MCU_005114"/>
</dbReference>
<evidence type="ECO:0000313" key="2">
    <source>
        <dbReference type="EMBL" id="VDD75065.1"/>
    </source>
</evidence>
<reference evidence="4" key="2">
    <citation type="submission" date="2019-11" db="UniProtKB">
        <authorList>
            <consortium name="WormBaseParasite"/>
        </authorList>
    </citation>
    <scope>IDENTIFICATION</scope>
</reference>
<dbReference type="OrthoDB" id="6288838at2759"/>
<feature type="compositionally biased region" description="Polar residues" evidence="1">
    <location>
        <begin position="352"/>
        <end position="367"/>
    </location>
</feature>
<evidence type="ECO:0000313" key="4">
    <source>
        <dbReference type="WBParaSite" id="MCU_005114-RA"/>
    </source>
</evidence>
<evidence type="ECO:0000256" key="1">
    <source>
        <dbReference type="SAM" id="MobiDB-lite"/>
    </source>
</evidence>
<dbReference type="EMBL" id="UXSR01000116">
    <property type="protein sequence ID" value="VDD75065.1"/>
    <property type="molecule type" value="Genomic_DNA"/>
</dbReference>
<feature type="compositionally biased region" description="Basic and acidic residues" evidence="1">
    <location>
        <begin position="7"/>
        <end position="32"/>
    </location>
</feature>
<feature type="region of interest" description="Disordered" evidence="1">
    <location>
        <begin position="1"/>
        <end position="32"/>
    </location>
</feature>
<sequence>MKSSNLGEKDGKSDKRQKLLDWLKKSQAKRDENNRQVFSRWIEKMDNLKAQERDRGSNLTFYCDHLPPPHILYSAINNFQSDAIGNPTVYVGVSQFVYPPHQELIDPQFMPSTHSFLKGSNQFTELHPTSCKEYFFQNDHRPIHNPCCYPHAFTLESVRQNESGVEATEEMVSYAPRATDQSMTFISPGTTACCQSMLSSSMMSYSTPTQMMLPVPCIQYCASDSDGANTVPPNGDGINGAIPLVDTKFQSFPMVVGFDHQFCKWIQSTSRHLTPVSPQYPFLPHSDRPTNGTLHTPCNNTGLTSAGSDPRLAYNPQKSPLNFEFNQWNSLLDDINTKAAQPQEPEEKTTYKEVNQSNDDTGKNFQFSEAEGGSFVQETFRDG</sequence>
<dbReference type="Proteomes" id="UP000267029">
    <property type="component" value="Unassembled WGS sequence"/>
</dbReference>
<feature type="region of interest" description="Disordered" evidence="1">
    <location>
        <begin position="338"/>
        <end position="383"/>
    </location>
</feature>
<protein>
    <submittedName>
        <fullName evidence="4">Expressed conserved protein</fullName>
    </submittedName>
</protein>
<dbReference type="AlphaFoldDB" id="A0A0R3U3D2"/>
<feature type="region of interest" description="Disordered" evidence="1">
    <location>
        <begin position="281"/>
        <end position="318"/>
    </location>
</feature>
<accession>A0A0R3U3D2</accession>
<proteinExistence type="predicted"/>
<feature type="compositionally biased region" description="Polar residues" evidence="1">
    <location>
        <begin position="289"/>
        <end position="307"/>
    </location>
</feature>
<organism evidence="2 3">
    <name type="scientific">Mesocestoides corti</name>
    <name type="common">Flatworm</name>
    <dbReference type="NCBI Taxonomy" id="53468"/>
    <lineage>
        <taxon>Eukaryota</taxon>
        <taxon>Metazoa</taxon>
        <taxon>Spiralia</taxon>
        <taxon>Lophotrochozoa</taxon>
        <taxon>Platyhelminthes</taxon>
        <taxon>Cestoda</taxon>
        <taxon>Eucestoda</taxon>
        <taxon>Cyclophyllidea</taxon>
        <taxon>Mesocestoididae</taxon>
        <taxon>Mesocestoides</taxon>
    </lineage>
</organism>
<evidence type="ECO:0000313" key="3">
    <source>
        <dbReference type="Proteomes" id="UP000267029"/>
    </source>
</evidence>
<gene>
    <name evidence="2" type="ORF">MCOS_LOCUS1068</name>
</gene>